<evidence type="ECO:0000313" key="2">
    <source>
        <dbReference type="Proteomes" id="UP000017938"/>
    </source>
</evidence>
<sequence>MSTEFTITVQTKHRYFSPETSDFLFSVVGEGCRRKIALGVIQPPVNDRLSFCTYECRFDVSNRFNNLLADPLFQADDDPEVAEYLPVPLRVRLDNLQGLFEFILSSDEAVCLRVFIDSGFKADDYSPLPVPIEDFAEKMEQIITGMRTPAFYYEFCWEK</sequence>
<comment type="caution">
    <text evidence="1">The sequence shown here is derived from an EMBL/GenBank/DDBJ whole genome shotgun (WGS) entry which is preliminary data.</text>
</comment>
<protein>
    <submittedName>
        <fullName evidence="1">Uncharacterized protein</fullName>
    </submittedName>
</protein>
<dbReference type="EMBL" id="CBFW010000070">
    <property type="protein sequence ID" value="CDC71449.1"/>
    <property type="molecule type" value="Genomic_DNA"/>
</dbReference>
<proteinExistence type="predicted"/>
<reference evidence="1" key="1">
    <citation type="submission" date="2012-11" db="EMBL/GenBank/DDBJ databases">
        <title>Dependencies among metagenomic species, viruses, plasmids and units of genetic variation.</title>
        <authorList>
            <person name="Nielsen H.B."/>
            <person name="Almeida M."/>
            <person name="Juncker A.S."/>
            <person name="Rasmussen S."/>
            <person name="Li J."/>
            <person name="Sunagawa S."/>
            <person name="Plichta D."/>
            <person name="Gautier L."/>
            <person name="Le Chatelier E."/>
            <person name="Peletier E."/>
            <person name="Bonde I."/>
            <person name="Nielsen T."/>
            <person name="Manichanh C."/>
            <person name="Arumugam M."/>
            <person name="Batto J."/>
            <person name="Santos M.B.Q.D."/>
            <person name="Blom N."/>
            <person name="Borruel N."/>
            <person name="Burgdorf K.S."/>
            <person name="Boumezbeur F."/>
            <person name="Casellas F."/>
            <person name="Dore J."/>
            <person name="Guarner F."/>
            <person name="Hansen T."/>
            <person name="Hildebrand F."/>
            <person name="Kaas R.S."/>
            <person name="Kennedy S."/>
            <person name="Kristiansen K."/>
            <person name="Kultima J.R."/>
            <person name="Leonard P."/>
            <person name="Levenez F."/>
            <person name="Lund O."/>
            <person name="Moumen B."/>
            <person name="Le Paslier D."/>
            <person name="Pons N."/>
            <person name="Pedersen O."/>
            <person name="Prifti E."/>
            <person name="Qin J."/>
            <person name="Raes J."/>
            <person name="Tap J."/>
            <person name="Tims S."/>
            <person name="Ussery D.W."/>
            <person name="Yamada T."/>
            <person name="MetaHit consortium"/>
            <person name="Renault P."/>
            <person name="Sicheritz-Ponten T."/>
            <person name="Bork P."/>
            <person name="Wang J."/>
            <person name="Brunak S."/>
            <person name="Ehrlich S.D."/>
        </authorList>
    </citation>
    <scope>NUCLEOTIDE SEQUENCE [LARGE SCALE GENOMIC DNA]</scope>
</reference>
<name>R6TNQ8_9BACT</name>
<accession>R6TNQ8</accession>
<dbReference type="STRING" id="1263015.BN580_00864"/>
<dbReference type="Proteomes" id="UP000017938">
    <property type="component" value="Unassembled WGS sequence"/>
</dbReference>
<gene>
    <name evidence="1" type="ORF">BN580_00864</name>
</gene>
<dbReference type="AlphaFoldDB" id="R6TNQ8"/>
<evidence type="ECO:0000313" key="1">
    <source>
        <dbReference type="EMBL" id="CDC71449.1"/>
    </source>
</evidence>
<organism evidence="1 2">
    <name type="scientific">Candidatus Colimorpha enterica</name>
    <dbReference type="NCBI Taxonomy" id="3083063"/>
    <lineage>
        <taxon>Bacteria</taxon>
        <taxon>Pseudomonadati</taxon>
        <taxon>Bacteroidota</taxon>
        <taxon>Bacteroidia</taxon>
        <taxon>Bacteroidales</taxon>
        <taxon>Candidatus Colimorpha</taxon>
    </lineage>
</organism>